<name>A0ABU6Y606_9FABA</name>
<evidence type="ECO:0000313" key="2">
    <source>
        <dbReference type="Proteomes" id="UP001341840"/>
    </source>
</evidence>
<keyword evidence="2" id="KW-1185">Reference proteome</keyword>
<gene>
    <name evidence="1" type="ORF">PIB30_017453</name>
</gene>
<evidence type="ECO:0000313" key="1">
    <source>
        <dbReference type="EMBL" id="MED6205419.1"/>
    </source>
</evidence>
<reference evidence="1 2" key="1">
    <citation type="journal article" date="2023" name="Plants (Basel)">
        <title>Bridging the Gap: Combining Genomics and Transcriptomics Approaches to Understand Stylosanthes scabra, an Orphan Legume from the Brazilian Caatinga.</title>
        <authorList>
            <person name="Ferreira-Neto J.R.C."/>
            <person name="da Silva M.D."/>
            <person name="Binneck E."/>
            <person name="de Melo N.F."/>
            <person name="da Silva R.H."/>
            <person name="de Melo A.L.T.M."/>
            <person name="Pandolfi V."/>
            <person name="Bustamante F.O."/>
            <person name="Brasileiro-Vidal A.C."/>
            <person name="Benko-Iseppon A.M."/>
        </authorList>
    </citation>
    <scope>NUCLEOTIDE SEQUENCE [LARGE SCALE GENOMIC DNA]</scope>
    <source>
        <tissue evidence="1">Leaves</tissue>
    </source>
</reference>
<dbReference type="EMBL" id="JASCZI010241706">
    <property type="protein sequence ID" value="MED6205419.1"/>
    <property type="molecule type" value="Genomic_DNA"/>
</dbReference>
<dbReference type="Proteomes" id="UP001341840">
    <property type="component" value="Unassembled WGS sequence"/>
</dbReference>
<comment type="caution">
    <text evidence="1">The sequence shown here is derived from an EMBL/GenBank/DDBJ whole genome shotgun (WGS) entry which is preliminary data.</text>
</comment>
<accession>A0ABU6Y606</accession>
<sequence length="110" mass="12342">MMAEVLSPSECRDAAVVPSSTIEAAAVAVLESHHHSFNPCRHLWRNRGERERSGVVEREKGKIFLCHRRSLHRRLNPPPLPWNQVIGGSVSSLAGVSLAGIHPRERCRRH</sequence>
<proteinExistence type="predicted"/>
<organism evidence="1 2">
    <name type="scientific">Stylosanthes scabra</name>
    <dbReference type="NCBI Taxonomy" id="79078"/>
    <lineage>
        <taxon>Eukaryota</taxon>
        <taxon>Viridiplantae</taxon>
        <taxon>Streptophyta</taxon>
        <taxon>Embryophyta</taxon>
        <taxon>Tracheophyta</taxon>
        <taxon>Spermatophyta</taxon>
        <taxon>Magnoliopsida</taxon>
        <taxon>eudicotyledons</taxon>
        <taxon>Gunneridae</taxon>
        <taxon>Pentapetalae</taxon>
        <taxon>rosids</taxon>
        <taxon>fabids</taxon>
        <taxon>Fabales</taxon>
        <taxon>Fabaceae</taxon>
        <taxon>Papilionoideae</taxon>
        <taxon>50 kb inversion clade</taxon>
        <taxon>dalbergioids sensu lato</taxon>
        <taxon>Dalbergieae</taxon>
        <taxon>Pterocarpus clade</taxon>
        <taxon>Stylosanthes</taxon>
    </lineage>
</organism>
<protein>
    <submittedName>
        <fullName evidence="1">Uncharacterized protein</fullName>
    </submittedName>
</protein>